<name>A0A3R7MAY0_PENVA</name>
<feature type="domain" description="GT23" evidence="5">
    <location>
        <begin position="157"/>
        <end position="370"/>
    </location>
</feature>
<dbReference type="OrthoDB" id="2014825at2759"/>
<feature type="region of interest" description="Disordered" evidence="4">
    <location>
        <begin position="51"/>
        <end position="71"/>
    </location>
</feature>
<feature type="region of interest" description="Important for donor substrate binding" evidence="3">
    <location>
        <begin position="316"/>
        <end position="317"/>
    </location>
</feature>
<dbReference type="InterPro" id="IPR045573">
    <property type="entry name" value="Fut8_N_cat"/>
</dbReference>
<evidence type="ECO:0000313" key="7">
    <source>
        <dbReference type="Proteomes" id="UP000283509"/>
    </source>
</evidence>
<dbReference type="PANTHER" id="PTHR13132:SF29">
    <property type="entry name" value="ALPHA-(1,6)-FUCOSYLTRANSFERASE"/>
    <property type="match status" value="1"/>
</dbReference>
<evidence type="ECO:0000259" key="5">
    <source>
        <dbReference type="PROSITE" id="PS51659"/>
    </source>
</evidence>
<gene>
    <name evidence="6" type="ORF">C7M84_009937</name>
</gene>
<organism evidence="6 7">
    <name type="scientific">Penaeus vannamei</name>
    <name type="common">Whiteleg shrimp</name>
    <name type="synonym">Litopenaeus vannamei</name>
    <dbReference type="NCBI Taxonomy" id="6689"/>
    <lineage>
        <taxon>Eukaryota</taxon>
        <taxon>Metazoa</taxon>
        <taxon>Ecdysozoa</taxon>
        <taxon>Arthropoda</taxon>
        <taxon>Crustacea</taxon>
        <taxon>Multicrustacea</taxon>
        <taxon>Malacostraca</taxon>
        <taxon>Eumalacostraca</taxon>
        <taxon>Eucarida</taxon>
        <taxon>Decapoda</taxon>
        <taxon>Dendrobranchiata</taxon>
        <taxon>Penaeoidea</taxon>
        <taxon>Penaeidae</taxon>
        <taxon>Penaeus</taxon>
    </lineage>
</organism>
<dbReference type="Proteomes" id="UP000283509">
    <property type="component" value="Unassembled WGS sequence"/>
</dbReference>
<sequence>MRAESSGVVASLGMQLMHCLVFKMARGKLKSLLCLASLLVLLFYSTMHSRSNTNPVRRTRPPSSGTSQIPASLHVCKHPRPIAVVSAQMPEPFMEAEQMRRQVGRDVRHTWQVTSHDLTRLNEVDGFREWREKEAAALSALVQHRLHILQNPPDCASAKKIYCDFKAAGRGIGSQLHHLSYCFLASYGTQRTLILDTKNYNGNPEGLETFFLPLSDTCTSYDKSQMVPWPGERKERFARGAFPGMDRPNPRPNYFPKSIPKDISERLVRLHGDPFAWWMGQFFKYAMRMNKDFQDYIDNQAREMGYESPIVGLQIRRSDKLIHEAVYIDLSVYMEEVEGFYKQLELRQPVAQRRVFLATDDPNVIPEIKQ</sequence>
<accession>A0A3R7MAY0</accession>
<feature type="compositionally biased region" description="Polar residues" evidence="4">
    <location>
        <begin position="51"/>
        <end position="70"/>
    </location>
</feature>
<reference evidence="6 7" key="2">
    <citation type="submission" date="2019-01" db="EMBL/GenBank/DDBJ databases">
        <title>The decoding of complex shrimp genome reveals the adaptation for benthos swimmer, frequently molting mechanism and breeding impact on genome.</title>
        <authorList>
            <person name="Sun Y."/>
            <person name="Gao Y."/>
            <person name="Yu Y."/>
        </authorList>
    </citation>
    <scope>NUCLEOTIDE SEQUENCE [LARGE SCALE GENOMIC DNA]</scope>
    <source>
        <tissue evidence="6">Muscle</tissue>
    </source>
</reference>
<dbReference type="PANTHER" id="PTHR13132">
    <property type="entry name" value="ALPHA- 1,6 -FUCOSYLTRANSFERASE"/>
    <property type="match status" value="1"/>
</dbReference>
<keyword evidence="1 3" id="KW-0328">Glycosyltransferase</keyword>
<dbReference type="GO" id="GO:0046921">
    <property type="term" value="F:alpha-(1-&gt;6)-fucosyltransferase activity"/>
    <property type="evidence" value="ECO:0007669"/>
    <property type="project" value="TreeGrafter"/>
</dbReference>
<comment type="similarity">
    <text evidence="3">Belongs to the glycosyltransferase 23 family.</text>
</comment>
<dbReference type="Pfam" id="PF19745">
    <property type="entry name" value="FUT8_N_cat"/>
    <property type="match status" value="1"/>
</dbReference>
<feature type="non-terminal residue" evidence="6">
    <location>
        <position position="370"/>
    </location>
</feature>
<dbReference type="InterPro" id="IPR027350">
    <property type="entry name" value="GT23_dom"/>
</dbReference>
<evidence type="ECO:0000256" key="3">
    <source>
        <dbReference type="PROSITE-ProRule" id="PRU00992"/>
    </source>
</evidence>
<dbReference type="PROSITE" id="PS51659">
    <property type="entry name" value="GT23"/>
    <property type="match status" value="1"/>
</dbReference>
<dbReference type="AlphaFoldDB" id="A0A3R7MAY0"/>
<evidence type="ECO:0000256" key="4">
    <source>
        <dbReference type="SAM" id="MobiDB-lite"/>
    </source>
</evidence>
<dbReference type="Gene3D" id="3.40.50.11350">
    <property type="match status" value="1"/>
</dbReference>
<proteinExistence type="inferred from homology"/>
<dbReference type="EMBL" id="QCYY01002257">
    <property type="protein sequence ID" value="ROT71726.1"/>
    <property type="molecule type" value="Genomic_DNA"/>
</dbReference>
<evidence type="ECO:0000256" key="2">
    <source>
        <dbReference type="ARBA" id="ARBA00022679"/>
    </source>
</evidence>
<reference evidence="6 7" key="1">
    <citation type="submission" date="2018-04" db="EMBL/GenBank/DDBJ databases">
        <authorList>
            <person name="Zhang X."/>
            <person name="Yuan J."/>
            <person name="Li F."/>
            <person name="Xiang J."/>
        </authorList>
    </citation>
    <scope>NUCLEOTIDE SEQUENCE [LARGE SCALE GENOMIC DNA]</scope>
    <source>
        <tissue evidence="6">Muscle</tissue>
    </source>
</reference>
<dbReference type="GO" id="GO:0006487">
    <property type="term" value="P:protein N-linked glycosylation"/>
    <property type="evidence" value="ECO:0007669"/>
    <property type="project" value="TreeGrafter"/>
</dbReference>
<protein>
    <recommendedName>
        <fullName evidence="5">GT23 domain-containing protein</fullName>
    </recommendedName>
</protein>
<evidence type="ECO:0000313" key="6">
    <source>
        <dbReference type="EMBL" id="ROT71726.1"/>
    </source>
</evidence>
<evidence type="ECO:0000256" key="1">
    <source>
        <dbReference type="ARBA" id="ARBA00022676"/>
    </source>
</evidence>
<keyword evidence="2 3" id="KW-0808">Transferase</keyword>
<keyword evidence="7" id="KW-1185">Reference proteome</keyword>
<comment type="caution">
    <text evidence="6">The sequence shown here is derived from an EMBL/GenBank/DDBJ whole genome shotgun (WGS) entry which is preliminary data.</text>
</comment>